<dbReference type="InterPro" id="IPR040356">
    <property type="entry name" value="SPEAR"/>
</dbReference>
<keyword evidence="6" id="KW-1185">Reference proteome</keyword>
<feature type="compositionally biased region" description="Low complexity" evidence="4">
    <location>
        <begin position="152"/>
        <end position="168"/>
    </location>
</feature>
<dbReference type="GO" id="GO:0003700">
    <property type="term" value="F:DNA-binding transcription factor activity"/>
    <property type="evidence" value="ECO:0007669"/>
    <property type="project" value="InterPro"/>
</dbReference>
<evidence type="ECO:0008006" key="7">
    <source>
        <dbReference type="Google" id="ProtNLM"/>
    </source>
</evidence>
<reference evidence="5 6" key="1">
    <citation type="journal article" date="2017" name="Plant Biotechnol. J.">
        <title>A comprehensive draft genome sequence for lupin (Lupinus angustifolius), an emerging health food: insights into plant-microbe interactions and legume evolution.</title>
        <authorList>
            <person name="Hane J.K."/>
            <person name="Ming Y."/>
            <person name="Kamphuis L.G."/>
            <person name="Nelson M.N."/>
            <person name="Garg G."/>
            <person name="Atkins C.A."/>
            <person name="Bayer P.E."/>
            <person name="Bravo A."/>
            <person name="Bringans S."/>
            <person name="Cannon S."/>
            <person name="Edwards D."/>
            <person name="Foley R."/>
            <person name="Gao L.L."/>
            <person name="Harrison M.J."/>
            <person name="Huang W."/>
            <person name="Hurgobin B."/>
            <person name="Li S."/>
            <person name="Liu C.W."/>
            <person name="McGrath A."/>
            <person name="Morahan G."/>
            <person name="Murray J."/>
            <person name="Weller J."/>
            <person name="Jian J."/>
            <person name="Singh K.B."/>
        </authorList>
    </citation>
    <scope>NUCLEOTIDE SEQUENCE [LARGE SCALE GENOMIC DNA]</scope>
    <source>
        <strain evidence="6">cv. Tanjil</strain>
        <tissue evidence="5">Whole plant</tissue>
    </source>
</reference>
<dbReference type="EMBL" id="CM007367">
    <property type="protein sequence ID" value="OIW08227.1"/>
    <property type="molecule type" value="Genomic_DNA"/>
</dbReference>
<dbReference type="Gramene" id="OIW08227">
    <property type="protein sequence ID" value="OIW08227"/>
    <property type="gene ID" value="TanjilG_15188"/>
</dbReference>
<evidence type="ECO:0000256" key="2">
    <source>
        <dbReference type="ARBA" id="ARBA00023015"/>
    </source>
</evidence>
<dbReference type="PANTHER" id="PTHR33388">
    <property type="entry name" value="OS01G0212500 PROTEIN"/>
    <property type="match status" value="1"/>
</dbReference>
<evidence type="ECO:0000256" key="3">
    <source>
        <dbReference type="ARBA" id="ARBA00023163"/>
    </source>
</evidence>
<feature type="region of interest" description="Disordered" evidence="4">
    <location>
        <begin position="143"/>
        <end position="181"/>
    </location>
</feature>
<sequence length="359" mass="39657">MSEEDRPQKYSISNGGRITYSRSSKRQKQNKVPQRGLGVAKLEKMRLEEEQRMKASSSSNSSFNLPLSLPNFHPSSQIPLPSATTVPLSSSTVSVPVNRNGGFAGLLGYKSVPKDFGMDPGLGFLSSLLYKSNPNWTLPNVIQRKRQPQQPSSSSSSSMANLSSGTSSTLLPQVSMEPPLIQNNSHRYVPIRPMEKMIGIKRQNPFSMDVLPAPSFSFNFPTFAAPMNTNEEISSGSGSGVNLDHAGKTTFSSEAPSYSASNSEMIYKGNENFNRDFDFLKLSHPHSTSSLHLKTTSTLTPYQVWVQKTHKPFSPFYLFHYACIHNFHFIKFAIGSSGKPNSFPIRVYLHPSCSKCGTN</sequence>
<dbReference type="PANTHER" id="PTHR33388:SF1">
    <property type="entry name" value="PROTEIN SPEAR2"/>
    <property type="match status" value="1"/>
</dbReference>
<dbReference type="OMA" id="DIEKECC"/>
<feature type="region of interest" description="Disordered" evidence="4">
    <location>
        <begin position="1"/>
        <end position="42"/>
    </location>
</feature>
<accession>A0A1J7I5W0</accession>
<keyword evidence="3" id="KW-0804">Transcription</keyword>
<dbReference type="AlphaFoldDB" id="A0A1J7I5W0"/>
<organism evidence="5 6">
    <name type="scientific">Lupinus angustifolius</name>
    <name type="common">Narrow-leaved blue lupine</name>
    <dbReference type="NCBI Taxonomy" id="3871"/>
    <lineage>
        <taxon>Eukaryota</taxon>
        <taxon>Viridiplantae</taxon>
        <taxon>Streptophyta</taxon>
        <taxon>Embryophyta</taxon>
        <taxon>Tracheophyta</taxon>
        <taxon>Spermatophyta</taxon>
        <taxon>Magnoliopsida</taxon>
        <taxon>eudicotyledons</taxon>
        <taxon>Gunneridae</taxon>
        <taxon>Pentapetalae</taxon>
        <taxon>rosids</taxon>
        <taxon>fabids</taxon>
        <taxon>Fabales</taxon>
        <taxon>Fabaceae</taxon>
        <taxon>Papilionoideae</taxon>
        <taxon>50 kb inversion clade</taxon>
        <taxon>genistoids sensu lato</taxon>
        <taxon>core genistoids</taxon>
        <taxon>Genisteae</taxon>
        <taxon>Lupinus</taxon>
    </lineage>
</organism>
<evidence type="ECO:0000256" key="1">
    <source>
        <dbReference type="ARBA" id="ARBA00022491"/>
    </source>
</evidence>
<keyword evidence="2" id="KW-0805">Transcription regulation</keyword>
<dbReference type="Proteomes" id="UP000188354">
    <property type="component" value="Chromosome LG07"/>
</dbReference>
<feature type="compositionally biased region" description="Polar residues" evidence="4">
    <location>
        <begin position="10"/>
        <end position="22"/>
    </location>
</feature>
<name>A0A1J7I5W0_LUPAN</name>
<evidence type="ECO:0000313" key="5">
    <source>
        <dbReference type="EMBL" id="OIW08227.1"/>
    </source>
</evidence>
<keyword evidence="1" id="KW-0678">Repressor</keyword>
<gene>
    <name evidence="5" type="ORF">TanjilG_15188</name>
</gene>
<evidence type="ECO:0000256" key="4">
    <source>
        <dbReference type="SAM" id="MobiDB-lite"/>
    </source>
</evidence>
<evidence type="ECO:0000313" key="6">
    <source>
        <dbReference type="Proteomes" id="UP000188354"/>
    </source>
</evidence>
<proteinExistence type="predicted"/>
<protein>
    <recommendedName>
        <fullName evidence="7">SPOROCYTELESS-like EAR-containing protein</fullName>
    </recommendedName>
</protein>